<proteinExistence type="predicted"/>
<gene>
    <name evidence="1" type="ORF">OIU84_002536</name>
</gene>
<dbReference type="Proteomes" id="UP001162972">
    <property type="component" value="Chromosome 11"/>
</dbReference>
<keyword evidence="2" id="KW-1185">Reference proteome</keyword>
<accession>A0AAD6K472</accession>
<dbReference type="Gene3D" id="3.40.50.1110">
    <property type="entry name" value="SGNH hydrolase"/>
    <property type="match status" value="1"/>
</dbReference>
<dbReference type="InterPro" id="IPR045136">
    <property type="entry name" value="Iah1-like"/>
</dbReference>
<dbReference type="AlphaFoldDB" id="A0AAD6K472"/>
<protein>
    <submittedName>
        <fullName evidence="1">Uncharacterized protein</fullName>
    </submittedName>
</protein>
<dbReference type="SUPFAM" id="SSF52266">
    <property type="entry name" value="SGNH hydrolase"/>
    <property type="match status" value="1"/>
</dbReference>
<dbReference type="EMBL" id="JAPFFJ010000011">
    <property type="protein sequence ID" value="KAJ6416686.1"/>
    <property type="molecule type" value="Genomic_DNA"/>
</dbReference>
<comment type="caution">
    <text evidence="1">The sequence shown here is derived from an EMBL/GenBank/DDBJ whole genome shotgun (WGS) entry which is preliminary data.</text>
</comment>
<reference evidence="1 2" key="1">
    <citation type="journal article" date="2023" name="Int. J. Mol. Sci.">
        <title>De Novo Assembly and Annotation of 11 Diverse Shrub Willow (Salix) Genomes Reveals Novel Gene Organization in Sex-Linked Regions.</title>
        <authorList>
            <person name="Hyden B."/>
            <person name="Feng K."/>
            <person name="Yates T.B."/>
            <person name="Jawdy S."/>
            <person name="Cereghino C."/>
            <person name="Smart L.B."/>
            <person name="Muchero W."/>
        </authorList>
    </citation>
    <scope>NUCLEOTIDE SEQUENCE [LARGE SCALE GENOMIC DNA]</scope>
    <source>
        <tissue evidence="1">Shoot tip</tissue>
    </source>
</reference>
<name>A0AAD6K472_9ROSI</name>
<sequence>MQEFPDWQKAYLSDGLHLTPAGNRIVFEEVVKKLKEQGISVENLPVDLPLIENIDPQDPLKAFQDY</sequence>
<evidence type="ECO:0000313" key="2">
    <source>
        <dbReference type="Proteomes" id="UP001162972"/>
    </source>
</evidence>
<dbReference type="PANTHER" id="PTHR14209">
    <property type="entry name" value="ISOAMYL ACETATE-HYDROLYZING ESTERASE 1"/>
    <property type="match status" value="1"/>
</dbReference>
<dbReference type="PANTHER" id="PTHR14209:SF19">
    <property type="entry name" value="ISOAMYL ACETATE-HYDROLYZING ESTERASE 1 HOMOLOG"/>
    <property type="match status" value="1"/>
</dbReference>
<dbReference type="InterPro" id="IPR036514">
    <property type="entry name" value="SGNH_hydro_sf"/>
</dbReference>
<evidence type="ECO:0000313" key="1">
    <source>
        <dbReference type="EMBL" id="KAJ6416686.1"/>
    </source>
</evidence>
<organism evidence="1 2">
    <name type="scientific">Salix udensis</name>
    <dbReference type="NCBI Taxonomy" id="889485"/>
    <lineage>
        <taxon>Eukaryota</taxon>
        <taxon>Viridiplantae</taxon>
        <taxon>Streptophyta</taxon>
        <taxon>Embryophyta</taxon>
        <taxon>Tracheophyta</taxon>
        <taxon>Spermatophyta</taxon>
        <taxon>Magnoliopsida</taxon>
        <taxon>eudicotyledons</taxon>
        <taxon>Gunneridae</taxon>
        <taxon>Pentapetalae</taxon>
        <taxon>rosids</taxon>
        <taxon>fabids</taxon>
        <taxon>Malpighiales</taxon>
        <taxon>Salicaceae</taxon>
        <taxon>Saliceae</taxon>
        <taxon>Salix</taxon>
    </lineage>
</organism>